<organism evidence="4 5">
    <name type="scientific">Heterodera trifolii</name>
    <dbReference type="NCBI Taxonomy" id="157864"/>
    <lineage>
        <taxon>Eukaryota</taxon>
        <taxon>Metazoa</taxon>
        <taxon>Ecdysozoa</taxon>
        <taxon>Nematoda</taxon>
        <taxon>Chromadorea</taxon>
        <taxon>Rhabditida</taxon>
        <taxon>Tylenchina</taxon>
        <taxon>Tylenchomorpha</taxon>
        <taxon>Tylenchoidea</taxon>
        <taxon>Heteroderidae</taxon>
        <taxon>Heteroderinae</taxon>
        <taxon>Heterodera</taxon>
    </lineage>
</organism>
<evidence type="ECO:0000256" key="2">
    <source>
        <dbReference type="SAM" id="MobiDB-lite"/>
    </source>
</evidence>
<feature type="region of interest" description="Disordered" evidence="2">
    <location>
        <begin position="1370"/>
        <end position="1421"/>
    </location>
</feature>
<feature type="compositionally biased region" description="Low complexity" evidence="2">
    <location>
        <begin position="706"/>
        <end position="722"/>
    </location>
</feature>
<dbReference type="Pfam" id="PF07714">
    <property type="entry name" value="PK_Tyr_Ser-Thr"/>
    <property type="match status" value="1"/>
</dbReference>
<dbReference type="Gene3D" id="1.10.510.10">
    <property type="entry name" value="Transferase(Phosphotransferase) domain 1"/>
    <property type="match status" value="1"/>
</dbReference>
<feature type="region of interest" description="Disordered" evidence="2">
    <location>
        <begin position="995"/>
        <end position="1019"/>
    </location>
</feature>
<dbReference type="PRINTS" id="PR00109">
    <property type="entry name" value="TYRKINASE"/>
</dbReference>
<feature type="compositionally biased region" description="Polar residues" evidence="2">
    <location>
        <begin position="1"/>
        <end position="11"/>
    </location>
</feature>
<accession>A0ABD2JVR9</accession>
<dbReference type="Proteomes" id="UP001620626">
    <property type="component" value="Unassembled WGS sequence"/>
</dbReference>
<dbReference type="SUPFAM" id="SSF56112">
    <property type="entry name" value="Protein kinase-like (PK-like)"/>
    <property type="match status" value="1"/>
</dbReference>
<keyword evidence="1" id="KW-0175">Coiled coil</keyword>
<evidence type="ECO:0000313" key="5">
    <source>
        <dbReference type="Proteomes" id="UP001620626"/>
    </source>
</evidence>
<proteinExistence type="predicted"/>
<dbReference type="PROSITE" id="PS50011">
    <property type="entry name" value="PROTEIN_KINASE_DOM"/>
    <property type="match status" value="1"/>
</dbReference>
<feature type="coiled-coil region" evidence="1">
    <location>
        <begin position="505"/>
        <end position="552"/>
    </location>
</feature>
<evidence type="ECO:0000313" key="4">
    <source>
        <dbReference type="EMBL" id="KAL3094707.1"/>
    </source>
</evidence>
<feature type="domain" description="Protein kinase" evidence="3">
    <location>
        <begin position="195"/>
        <end position="448"/>
    </location>
</feature>
<feature type="region of interest" description="Disordered" evidence="2">
    <location>
        <begin position="702"/>
        <end position="788"/>
    </location>
</feature>
<dbReference type="InterPro" id="IPR008271">
    <property type="entry name" value="Ser/Thr_kinase_AS"/>
</dbReference>
<dbReference type="Gene3D" id="3.30.200.20">
    <property type="entry name" value="Phosphorylase Kinase, domain 1"/>
    <property type="match status" value="1"/>
</dbReference>
<feature type="compositionally biased region" description="Low complexity" evidence="2">
    <location>
        <begin position="729"/>
        <end position="742"/>
    </location>
</feature>
<dbReference type="SMART" id="SM00220">
    <property type="entry name" value="S_TKc"/>
    <property type="match status" value="1"/>
</dbReference>
<dbReference type="PANTHER" id="PTHR23257:SF981">
    <property type="entry name" value="MITOGEN-ACTIVATED PROTEIN KINASE KINASE KINASE"/>
    <property type="match status" value="1"/>
</dbReference>
<feature type="compositionally biased region" description="Low complexity" evidence="2">
    <location>
        <begin position="12"/>
        <end position="38"/>
    </location>
</feature>
<feature type="region of interest" description="Disordered" evidence="2">
    <location>
        <begin position="123"/>
        <end position="144"/>
    </location>
</feature>
<feature type="region of interest" description="Disordered" evidence="2">
    <location>
        <begin position="1161"/>
        <end position="1188"/>
    </location>
</feature>
<reference evidence="4 5" key="1">
    <citation type="submission" date="2024-10" db="EMBL/GenBank/DDBJ databases">
        <authorList>
            <person name="Kim D."/>
        </authorList>
    </citation>
    <scope>NUCLEOTIDE SEQUENCE [LARGE SCALE GENOMIC DNA]</scope>
    <source>
        <strain evidence="4">BH-2024</strain>
    </source>
</reference>
<sequence>MAVTGNAPSLVTGTNSSSGNNSNSNNNNNTNIDSNNTTVIHNSNHNTTSEDGDWVKSLPPPPVEEATVVDSAAVLNCSPPMSTISLSSASPASVTYLGDSGDDNTTVRRVPNSPIVVANSLAKHSDDGTASPAPPPPPLSNSPSSANFNSDFLSCFAPLGRFWPHNLFNWSSQKQIHSDNDTENYEIPIDSIDVQWEENFIGGGNQSSVFRGKYRGQWIALKKLNRTSEVDIKRLCSLEHANVIKTLGICTKEHFPCIVMEYCEKGSLFEHLRRNPNISKSMFINCSVQIAEGMCYLHSLKIVHRDLKSPNILIDKNNTVKICDFGSLYSWDQRLNSQTQNLQGMASVVMSVCGTSQWMSPEMLTNKPCNERVDVWSYGVVLWELLTGEVPYDKLPPTTVWFLVGSGNLQLHVPKTAPGSVSFLLTLCWAKNPRNRPSFKTILKDLLSNVKAELAELQEEGWGYRREQWKRDITDKMAKLHNSGMDFMGEQQREQELVKKRMHELRHAQEIRQMYEEKLQRVNKMHTKMCRFTELMNERKRDNERVADAMRERLAYDAHWHATLHEWHAELREWHAELRQQAATMAAPAGNDVAARTNVPKLQNNSKEELRHILLRAETAKTAAMLTHGHEEPVEQQHQQQWPMRASSTFKLGGQQRPKCISQSPPILGRGQCQAVQQARPAMLRMTYYDYDGAGRRHIGQKVMAQPQHQQQQQFRKFQRQQISSPMVAGSAASCSSSSRDCSSAEDNDDDNEHPQQQRDQPVPATQQPPPAGGAEAVDAQKRRKSCRHCKTNKRKMQMMMMKLHHQLPATTTAIVPQITAQQQQQKVVVGQLQEEARMGSCSSDTAMLRSSFGRNSADFELSSSKPISRDDSAISSTMPFSTSDRSLQNISLPNNNNNININNCSSTNMMACLNCQFGIQPQQISQFFARNSVARASGLSADSGVCQEDECVDGNANNNNNNWLLTAAGNGTKTCCLAPNTCQCVQMGVGTTTTISNRRNSSSPTTTTAPGTSSNYNKWSSPTKDHLHYHHHHHFQHKEARLRRRRPPASAAGVAHRPVASQLSASFTRNCTLRKPSIRRARSRRRLEQQGALDYDLERLGSILCSSSVNVSLADRRLFSNAAGVSSTTNNSLKSFSTNCGLISMDQSTATVDQRLCRRDSSCSSSDQSDQRGGGQQFVPPLPPPILISAVQHHHPHHWFSTPELYQDDQHQQQQPSNDNEMQKKTNVCDGHHPAFGCEAMALNVMNNNNSNNKNIMAMDCEPEQEQLQQNNNTLCCPISGAEMADPSPVTQKALAAEEAAMAATLLESLLSSSTMVSSLERSLELSAAHSDGLSDKEAKLKEVKTTFKLTHRRTSSNPINFLRSMPAHQLSTSSSSANGAKSVDNRHQNSLAEDGTTTEESEEKDEEEEEEEQILQLIN</sequence>
<dbReference type="GO" id="GO:0006950">
    <property type="term" value="P:response to stress"/>
    <property type="evidence" value="ECO:0007669"/>
    <property type="project" value="UniProtKB-ARBA"/>
</dbReference>
<dbReference type="EMBL" id="JBICBT010000891">
    <property type="protein sequence ID" value="KAL3094707.1"/>
    <property type="molecule type" value="Genomic_DNA"/>
</dbReference>
<comment type="caution">
    <text evidence="4">The sequence shown here is derived from an EMBL/GenBank/DDBJ whole genome shotgun (WGS) entry which is preliminary data.</text>
</comment>
<dbReference type="InterPro" id="IPR011009">
    <property type="entry name" value="Kinase-like_dom_sf"/>
</dbReference>
<gene>
    <name evidence="4" type="ORF">niasHT_022189</name>
</gene>
<dbReference type="PANTHER" id="PTHR23257">
    <property type="entry name" value="SERINE-THREONINE PROTEIN KINASE"/>
    <property type="match status" value="1"/>
</dbReference>
<dbReference type="InterPro" id="IPR000719">
    <property type="entry name" value="Prot_kinase_dom"/>
</dbReference>
<feature type="compositionally biased region" description="Polar residues" evidence="2">
    <location>
        <begin position="874"/>
        <end position="889"/>
    </location>
</feature>
<keyword evidence="5" id="KW-1185">Reference proteome</keyword>
<evidence type="ECO:0000259" key="3">
    <source>
        <dbReference type="PROSITE" id="PS50011"/>
    </source>
</evidence>
<name>A0ABD2JVR9_9BILA</name>
<dbReference type="InterPro" id="IPR001245">
    <property type="entry name" value="Ser-Thr/Tyr_kinase_cat_dom"/>
</dbReference>
<feature type="compositionally biased region" description="Acidic residues" evidence="2">
    <location>
        <begin position="1398"/>
        <end position="1415"/>
    </location>
</feature>
<dbReference type="PROSITE" id="PS00108">
    <property type="entry name" value="PROTEIN_KINASE_ST"/>
    <property type="match status" value="1"/>
</dbReference>
<feature type="region of interest" description="Disordered" evidence="2">
    <location>
        <begin position="858"/>
        <end position="890"/>
    </location>
</feature>
<feature type="compositionally biased region" description="Polar residues" evidence="2">
    <location>
        <begin position="39"/>
        <end position="49"/>
    </location>
</feature>
<feature type="region of interest" description="Disordered" evidence="2">
    <location>
        <begin position="1"/>
        <end position="63"/>
    </location>
</feature>
<feature type="compositionally biased region" description="Low complexity" evidence="2">
    <location>
        <begin position="995"/>
        <end position="1015"/>
    </location>
</feature>
<protein>
    <recommendedName>
        <fullName evidence="3">Protein kinase domain-containing protein</fullName>
    </recommendedName>
</protein>
<evidence type="ECO:0000256" key="1">
    <source>
        <dbReference type="SAM" id="Coils"/>
    </source>
</evidence>
<dbReference type="InterPro" id="IPR050167">
    <property type="entry name" value="Ser_Thr_protein_kinase"/>
</dbReference>
<dbReference type="CDD" id="cd13999">
    <property type="entry name" value="STKc_MAP3K-like"/>
    <property type="match status" value="1"/>
</dbReference>